<keyword evidence="7" id="KW-0735">Signal-anchor</keyword>
<evidence type="ECO:0000313" key="17">
    <source>
        <dbReference type="Proteomes" id="UP001208570"/>
    </source>
</evidence>
<dbReference type="GO" id="GO:0000139">
    <property type="term" value="C:Golgi membrane"/>
    <property type="evidence" value="ECO:0007669"/>
    <property type="project" value="UniProtKB-SubCell"/>
</dbReference>
<dbReference type="SUPFAM" id="SSF53756">
    <property type="entry name" value="UDP-Glycosyltransferase/glycogen phosphorylase"/>
    <property type="match status" value="1"/>
</dbReference>
<evidence type="ECO:0000256" key="7">
    <source>
        <dbReference type="ARBA" id="ARBA00022968"/>
    </source>
</evidence>
<dbReference type="PANTHER" id="PTHR48438">
    <property type="entry name" value="ALPHA-(1,3)-FUCOSYLTRANSFERASE C-RELATED"/>
    <property type="match status" value="1"/>
</dbReference>
<comment type="caution">
    <text evidence="16">The sequence shown here is derived from an EMBL/GenBank/DDBJ whole genome shotgun (WGS) entry which is preliminary data.</text>
</comment>
<evidence type="ECO:0000256" key="6">
    <source>
        <dbReference type="ARBA" id="ARBA00022692"/>
    </source>
</evidence>
<evidence type="ECO:0000256" key="12">
    <source>
        <dbReference type="RuleBase" id="RU003832"/>
    </source>
</evidence>
<comment type="subcellular location">
    <subcellularLocation>
        <location evidence="1">Golgi apparatus membrane</location>
        <topology evidence="1">Single-pass type II membrane protein</topology>
    </subcellularLocation>
    <subcellularLocation>
        <location evidence="12">Golgi apparatus</location>
        <location evidence="12">Golgi stack membrane</location>
        <topology evidence="12">Single-pass type II membrane protein</topology>
    </subcellularLocation>
</comment>
<dbReference type="EC" id="2.4.1.-" evidence="12"/>
<feature type="compositionally biased region" description="Acidic residues" evidence="13">
    <location>
        <begin position="192"/>
        <end position="216"/>
    </location>
</feature>
<organism evidence="16 17">
    <name type="scientific">Paralvinella palmiformis</name>
    <dbReference type="NCBI Taxonomy" id="53620"/>
    <lineage>
        <taxon>Eukaryota</taxon>
        <taxon>Metazoa</taxon>
        <taxon>Spiralia</taxon>
        <taxon>Lophotrochozoa</taxon>
        <taxon>Annelida</taxon>
        <taxon>Polychaeta</taxon>
        <taxon>Sedentaria</taxon>
        <taxon>Canalipalpata</taxon>
        <taxon>Terebellida</taxon>
        <taxon>Terebelliformia</taxon>
        <taxon>Alvinellidae</taxon>
        <taxon>Paralvinella</taxon>
    </lineage>
</organism>
<keyword evidence="9 12" id="KW-0333">Golgi apparatus</keyword>
<dbReference type="InterPro" id="IPR031481">
    <property type="entry name" value="Glyco_tran_10_N"/>
</dbReference>
<accession>A0AAD9MRF0</accession>
<evidence type="ECO:0000256" key="11">
    <source>
        <dbReference type="ARBA" id="ARBA00023180"/>
    </source>
</evidence>
<evidence type="ECO:0000256" key="2">
    <source>
        <dbReference type="ARBA" id="ARBA00004922"/>
    </source>
</evidence>
<evidence type="ECO:0000256" key="5">
    <source>
        <dbReference type="ARBA" id="ARBA00022679"/>
    </source>
</evidence>
<evidence type="ECO:0000256" key="4">
    <source>
        <dbReference type="ARBA" id="ARBA00022676"/>
    </source>
</evidence>
<name>A0AAD9MRF0_9ANNE</name>
<evidence type="ECO:0000313" key="16">
    <source>
        <dbReference type="EMBL" id="KAK2141086.1"/>
    </source>
</evidence>
<evidence type="ECO:0000256" key="10">
    <source>
        <dbReference type="ARBA" id="ARBA00023136"/>
    </source>
</evidence>
<reference evidence="16" key="1">
    <citation type="journal article" date="2023" name="Mol. Biol. Evol.">
        <title>Third-Generation Sequencing Reveals the Adaptive Role of the Epigenome in Three Deep-Sea Polychaetes.</title>
        <authorList>
            <person name="Perez M."/>
            <person name="Aroh O."/>
            <person name="Sun Y."/>
            <person name="Lan Y."/>
            <person name="Juniper S.K."/>
            <person name="Young C.R."/>
            <person name="Angers B."/>
            <person name="Qian P.Y."/>
        </authorList>
    </citation>
    <scope>NUCLEOTIDE SEQUENCE</scope>
    <source>
        <strain evidence="16">P08H-3</strain>
    </source>
</reference>
<dbReference type="AlphaFoldDB" id="A0AAD9MRF0"/>
<dbReference type="GO" id="GO:0032580">
    <property type="term" value="C:Golgi cisterna membrane"/>
    <property type="evidence" value="ECO:0007669"/>
    <property type="project" value="UniProtKB-SubCell"/>
</dbReference>
<comment type="similarity">
    <text evidence="3 12">Belongs to the glycosyltransferase 10 family.</text>
</comment>
<dbReference type="FunFam" id="3.40.50.11660:FF:000006">
    <property type="entry name" value="Alpha-(1,3)-fucosyltransferase C"/>
    <property type="match status" value="1"/>
</dbReference>
<evidence type="ECO:0000259" key="15">
    <source>
        <dbReference type="Pfam" id="PF17039"/>
    </source>
</evidence>
<evidence type="ECO:0000256" key="9">
    <source>
        <dbReference type="ARBA" id="ARBA00023034"/>
    </source>
</evidence>
<dbReference type="InterPro" id="IPR001503">
    <property type="entry name" value="Glyco_trans_10"/>
</dbReference>
<dbReference type="GO" id="GO:0008417">
    <property type="term" value="F:fucosyltransferase activity"/>
    <property type="evidence" value="ECO:0007669"/>
    <property type="project" value="InterPro"/>
</dbReference>
<dbReference type="Gene3D" id="3.40.50.11660">
    <property type="entry name" value="Glycosyl transferase family 10, C-terminal domain"/>
    <property type="match status" value="1"/>
</dbReference>
<dbReference type="InterPro" id="IPR038577">
    <property type="entry name" value="GT10-like_C_sf"/>
</dbReference>
<feature type="region of interest" description="Disordered" evidence="13">
    <location>
        <begin position="177"/>
        <end position="243"/>
    </location>
</feature>
<feature type="transmembrane region" description="Helical" evidence="12">
    <location>
        <begin position="98"/>
        <end position="115"/>
    </location>
</feature>
<evidence type="ECO:0000259" key="14">
    <source>
        <dbReference type="Pfam" id="PF00852"/>
    </source>
</evidence>
<proteinExistence type="inferred from homology"/>
<keyword evidence="4 12" id="KW-0328">Glycosyltransferase</keyword>
<evidence type="ECO:0000256" key="13">
    <source>
        <dbReference type="SAM" id="MobiDB-lite"/>
    </source>
</evidence>
<dbReference type="EMBL" id="JAODUP010001165">
    <property type="protein sequence ID" value="KAK2141086.1"/>
    <property type="molecule type" value="Genomic_DNA"/>
</dbReference>
<comment type="pathway">
    <text evidence="2">Protein modification; protein glycosylation.</text>
</comment>
<dbReference type="InterPro" id="IPR055270">
    <property type="entry name" value="Glyco_tran_10_C"/>
</dbReference>
<dbReference type="PANTHER" id="PTHR48438:SF1">
    <property type="entry name" value="ALPHA-(1,3)-FUCOSYLTRANSFERASE C-RELATED"/>
    <property type="match status" value="1"/>
</dbReference>
<keyword evidence="11" id="KW-0325">Glycoprotein</keyword>
<keyword evidence="6 12" id="KW-0812">Transmembrane</keyword>
<evidence type="ECO:0000256" key="8">
    <source>
        <dbReference type="ARBA" id="ARBA00022989"/>
    </source>
</evidence>
<keyword evidence="17" id="KW-1185">Reference proteome</keyword>
<sequence>MTTPRASYSIVRDHRRLIPNFTLPYQVDLICINRSASWKMLIHGCLTASRQPLCRAVGGLLNHAALNDRAALSFGIEWSTIAEREMASYEFRYVRHKFVTLLTISLLGLLVFIFSSDQNLHFLQTYDTLPDSDRNRFWPDSDEEGDSKMGENEFAELTQDTATTAYTSTTAAMATTLTTERSDQEEQKATDEDSGLEPDDSDSDMVDGLPDQEEEDPGKVSKKLANVNGAKSNRSKPGDSEHKGLTKKTRLIILWSERPDTDHIRWWDLAQTGSEEFEKCKWSNCELSRDRSRVREASVIVFRHHDPYPEWPEIRFPNQSYVHMLNERPNPGHWWLAKFDDRINITWNYRKDADVSHHKIVVEKEKPSNARYVPRIPFSNKTRSIMWAVSHCKTYCRREEYATELAKYIDLDIFGGCGTLECSREYAENCTDLWEQQYKFHLSFENSVCPDYITEKFYRPLERELIPVVLGGGDYKTAGPPHSYIDVRDYESPKELAKYLRYLANNEQKYNEYFQWKQKDRETTFQDVNSRLYMSTDVIKLRRSWSEEDTTNETR</sequence>
<protein>
    <recommendedName>
        <fullName evidence="12">Fucosyltransferase</fullName>
        <ecNumber evidence="12">2.4.1.-</ecNumber>
    </recommendedName>
</protein>
<keyword evidence="8 12" id="KW-1133">Transmembrane helix</keyword>
<dbReference type="Pfam" id="PF00852">
    <property type="entry name" value="Glyco_transf_10"/>
    <property type="match status" value="1"/>
</dbReference>
<feature type="domain" description="Fucosyltransferase C-terminal" evidence="14">
    <location>
        <begin position="379"/>
        <end position="531"/>
    </location>
</feature>
<keyword evidence="10 12" id="KW-0472">Membrane</keyword>
<evidence type="ECO:0000256" key="3">
    <source>
        <dbReference type="ARBA" id="ARBA00008919"/>
    </source>
</evidence>
<dbReference type="Proteomes" id="UP001208570">
    <property type="component" value="Unassembled WGS sequence"/>
</dbReference>
<evidence type="ECO:0000256" key="1">
    <source>
        <dbReference type="ARBA" id="ARBA00004323"/>
    </source>
</evidence>
<dbReference type="Pfam" id="PF17039">
    <property type="entry name" value="Glyco_tran_10_N"/>
    <property type="match status" value="1"/>
</dbReference>
<feature type="compositionally biased region" description="Basic and acidic residues" evidence="13">
    <location>
        <begin position="180"/>
        <end position="191"/>
    </location>
</feature>
<keyword evidence="5 12" id="KW-0808">Transferase</keyword>
<gene>
    <name evidence="16" type="ORF">LSH36_1166g00062</name>
</gene>
<feature type="domain" description="Fucosyltransferase N-terminal" evidence="15">
    <location>
        <begin position="248"/>
        <end position="356"/>
    </location>
</feature>